<evidence type="ECO:0000313" key="2">
    <source>
        <dbReference type="EMBL" id="KAJ9151722.1"/>
    </source>
</evidence>
<comment type="caution">
    <text evidence="2">The sequence shown here is derived from an EMBL/GenBank/DDBJ whole genome shotgun (WGS) entry which is preliminary data.</text>
</comment>
<keyword evidence="3" id="KW-1185">Reference proteome</keyword>
<evidence type="ECO:0000313" key="3">
    <source>
        <dbReference type="Proteomes" id="UP001174691"/>
    </source>
</evidence>
<proteinExistence type="predicted"/>
<gene>
    <name evidence="2" type="ORF">NKR19_g4677</name>
</gene>
<reference evidence="2" key="1">
    <citation type="submission" date="2022-07" db="EMBL/GenBank/DDBJ databases">
        <title>Fungi with potential for degradation of polypropylene.</title>
        <authorList>
            <person name="Gostincar C."/>
        </authorList>
    </citation>
    <scope>NUCLEOTIDE SEQUENCE</scope>
    <source>
        <strain evidence="2">EXF-13287</strain>
    </source>
</reference>
<name>A0AA38RMZ5_9PEZI</name>
<organism evidence="2 3">
    <name type="scientific">Coniochaeta hoffmannii</name>
    <dbReference type="NCBI Taxonomy" id="91930"/>
    <lineage>
        <taxon>Eukaryota</taxon>
        <taxon>Fungi</taxon>
        <taxon>Dikarya</taxon>
        <taxon>Ascomycota</taxon>
        <taxon>Pezizomycotina</taxon>
        <taxon>Sordariomycetes</taxon>
        <taxon>Sordariomycetidae</taxon>
        <taxon>Coniochaetales</taxon>
        <taxon>Coniochaetaceae</taxon>
        <taxon>Coniochaeta</taxon>
    </lineage>
</organism>
<accession>A0AA38RMZ5</accession>
<dbReference type="AlphaFoldDB" id="A0AA38RMZ5"/>
<dbReference type="EMBL" id="JANBVN010000060">
    <property type="protein sequence ID" value="KAJ9151722.1"/>
    <property type="molecule type" value="Genomic_DNA"/>
</dbReference>
<sequence>SILGLLFPPSPAGISPTPVRIPLTTTTDDETSVSFQSVSVASFFPSSSTQNPPDVIYAERNTLRGRDTRSMLEIWTLPSGNNSNEEENGAIKALAEEMRGEGSGEQRQSPFHRWTGPVLALAMTRATGWMVDPGSYRDMTVEDAGDVVDFLLDYENPEHGRRIREALDTLGAEPEGDGGKIDEMVGDGGRVEEGGTTGGEDTRDVVFEVM</sequence>
<feature type="region of interest" description="Disordered" evidence="1">
    <location>
        <begin position="172"/>
        <end position="203"/>
    </location>
</feature>
<feature type="compositionally biased region" description="Basic and acidic residues" evidence="1">
    <location>
        <begin position="177"/>
        <end position="193"/>
    </location>
</feature>
<evidence type="ECO:0000256" key="1">
    <source>
        <dbReference type="SAM" id="MobiDB-lite"/>
    </source>
</evidence>
<dbReference type="Proteomes" id="UP001174691">
    <property type="component" value="Unassembled WGS sequence"/>
</dbReference>
<protein>
    <submittedName>
        <fullName evidence="2">Uncharacterized protein</fullName>
    </submittedName>
</protein>
<feature type="non-terminal residue" evidence="2">
    <location>
        <position position="1"/>
    </location>
</feature>